<evidence type="ECO:0000256" key="2">
    <source>
        <dbReference type="ARBA" id="ARBA00022475"/>
    </source>
</evidence>
<gene>
    <name evidence="7" type="ORF">ENT52_03230</name>
</gene>
<evidence type="ECO:0000256" key="4">
    <source>
        <dbReference type="ARBA" id="ARBA00022989"/>
    </source>
</evidence>
<evidence type="ECO:0000256" key="3">
    <source>
        <dbReference type="ARBA" id="ARBA00022692"/>
    </source>
</evidence>
<keyword evidence="5 6" id="KW-0472">Membrane</keyword>
<name>A0A7J3M1W9_ARCFL</name>
<protein>
    <submittedName>
        <fullName evidence="7">Lysine transporter LysE</fullName>
    </submittedName>
</protein>
<evidence type="ECO:0000256" key="5">
    <source>
        <dbReference type="ARBA" id="ARBA00023136"/>
    </source>
</evidence>
<feature type="transmembrane region" description="Helical" evidence="6">
    <location>
        <begin position="43"/>
        <end position="65"/>
    </location>
</feature>
<evidence type="ECO:0000313" key="7">
    <source>
        <dbReference type="EMBL" id="HGT82718.1"/>
    </source>
</evidence>
<keyword evidence="3 6" id="KW-0812">Transmembrane</keyword>
<feature type="transmembrane region" description="Helical" evidence="6">
    <location>
        <begin position="136"/>
        <end position="165"/>
    </location>
</feature>
<reference evidence="7" key="1">
    <citation type="journal article" date="2020" name="mSystems">
        <title>Genome- and Community-Level Interaction Insights into Carbon Utilization and Element Cycling Functions of Hydrothermarchaeota in Hydrothermal Sediment.</title>
        <authorList>
            <person name="Zhou Z."/>
            <person name="Liu Y."/>
            <person name="Xu W."/>
            <person name="Pan J."/>
            <person name="Luo Z.H."/>
            <person name="Li M."/>
        </authorList>
    </citation>
    <scope>NUCLEOTIDE SEQUENCE [LARGE SCALE GENOMIC DNA]</scope>
    <source>
        <strain evidence="7">SpSt-587</strain>
    </source>
</reference>
<dbReference type="PANTHER" id="PTHR38825:SF1">
    <property type="entry name" value="TRANSPORTER, LYSE FAMILY"/>
    <property type="match status" value="1"/>
</dbReference>
<dbReference type="PANTHER" id="PTHR38825">
    <property type="entry name" value="LYSINE EXPORTER PROTEIN (LYSE/YGGA)"/>
    <property type="match status" value="1"/>
</dbReference>
<dbReference type="GO" id="GO:0006865">
    <property type="term" value="P:amino acid transport"/>
    <property type="evidence" value="ECO:0007669"/>
    <property type="project" value="InterPro"/>
</dbReference>
<proteinExistence type="predicted"/>
<feature type="transmembrane region" description="Helical" evidence="6">
    <location>
        <begin position="71"/>
        <end position="92"/>
    </location>
</feature>
<accession>A0A7J3M1W9</accession>
<organism evidence="7">
    <name type="scientific">Archaeoglobus fulgidus</name>
    <dbReference type="NCBI Taxonomy" id="2234"/>
    <lineage>
        <taxon>Archaea</taxon>
        <taxon>Methanobacteriati</taxon>
        <taxon>Methanobacteriota</taxon>
        <taxon>Archaeoglobi</taxon>
        <taxon>Archaeoglobales</taxon>
        <taxon>Archaeoglobaceae</taxon>
        <taxon>Archaeoglobus</taxon>
    </lineage>
</organism>
<keyword evidence="2" id="KW-1003">Cell membrane</keyword>
<dbReference type="GO" id="GO:0005886">
    <property type="term" value="C:plasma membrane"/>
    <property type="evidence" value="ECO:0007669"/>
    <property type="project" value="UniProtKB-SubCell"/>
</dbReference>
<evidence type="ECO:0000256" key="6">
    <source>
        <dbReference type="SAM" id="Phobius"/>
    </source>
</evidence>
<dbReference type="InterPro" id="IPR001123">
    <property type="entry name" value="LeuE-type"/>
</dbReference>
<dbReference type="AlphaFoldDB" id="A0A7J3M1W9"/>
<keyword evidence="4 6" id="KW-1133">Transmembrane helix</keyword>
<sequence>MLEFFAKVVAISSSGALAPGPLSAATATIGVQKGWKGGFMVSLGHFVVEAPIVFLIAFFVSLATIDALMKPLAILGGGMLILFGYLTIKSALSKERSKVKTNFNPFLTGVLLTALNPFFIAWWFSVGSMLVVDSTILFGSLGAVLLLASHVWIDFAWLSLIAYLTSLKGIMEKFHRAILFLLGLLVLFFGLDYLHFAFLNTNLI</sequence>
<dbReference type="EMBL" id="DSYZ01000072">
    <property type="protein sequence ID" value="HGT82718.1"/>
    <property type="molecule type" value="Genomic_DNA"/>
</dbReference>
<comment type="caution">
    <text evidence="7">The sequence shown here is derived from an EMBL/GenBank/DDBJ whole genome shotgun (WGS) entry which is preliminary data.</text>
</comment>
<comment type="subcellular location">
    <subcellularLocation>
        <location evidence="1">Cell membrane</location>
        <topology evidence="1">Multi-pass membrane protein</topology>
    </subcellularLocation>
</comment>
<evidence type="ECO:0000256" key="1">
    <source>
        <dbReference type="ARBA" id="ARBA00004651"/>
    </source>
</evidence>
<feature type="transmembrane region" description="Helical" evidence="6">
    <location>
        <begin position="104"/>
        <end position="124"/>
    </location>
</feature>
<feature type="transmembrane region" description="Helical" evidence="6">
    <location>
        <begin position="177"/>
        <end position="198"/>
    </location>
</feature>
<dbReference type="Pfam" id="PF01810">
    <property type="entry name" value="LysE"/>
    <property type="match status" value="1"/>
</dbReference>